<feature type="transmembrane region" description="Helical" evidence="8">
    <location>
        <begin position="377"/>
        <end position="395"/>
    </location>
</feature>
<gene>
    <name evidence="9" type="ORF">chiPu_0001233</name>
</gene>
<evidence type="ECO:0000256" key="2">
    <source>
        <dbReference type="ARBA" id="ARBA00022679"/>
    </source>
</evidence>
<evidence type="ECO:0000313" key="9">
    <source>
        <dbReference type="EMBL" id="GCC22843.1"/>
    </source>
</evidence>
<keyword evidence="4" id="KW-0256">Endoplasmic reticulum</keyword>
<keyword evidence="3 8" id="KW-0812">Transmembrane</keyword>
<feature type="transmembrane region" description="Helical" evidence="8">
    <location>
        <begin position="262"/>
        <end position="278"/>
    </location>
</feature>
<dbReference type="GO" id="GO:0005789">
    <property type="term" value="C:endoplasmic reticulum membrane"/>
    <property type="evidence" value="ECO:0007669"/>
    <property type="project" value="UniProtKB-SubCell"/>
</dbReference>
<feature type="transmembrane region" description="Helical" evidence="8">
    <location>
        <begin position="99"/>
        <end position="118"/>
    </location>
</feature>
<dbReference type="GO" id="GO:0016746">
    <property type="term" value="F:acyltransferase activity"/>
    <property type="evidence" value="ECO:0007669"/>
    <property type="project" value="UniProtKB-KW"/>
</dbReference>
<keyword evidence="10" id="KW-1185">Reference proteome</keyword>
<proteinExistence type="predicted"/>
<reference evidence="9 10" key="1">
    <citation type="journal article" date="2018" name="Nat. Ecol. Evol.">
        <title>Shark genomes provide insights into elasmobranch evolution and the origin of vertebrates.</title>
        <authorList>
            <person name="Hara Y"/>
            <person name="Yamaguchi K"/>
            <person name="Onimaru K"/>
            <person name="Kadota M"/>
            <person name="Koyanagi M"/>
            <person name="Keeley SD"/>
            <person name="Tatsumi K"/>
            <person name="Tanaka K"/>
            <person name="Motone F"/>
            <person name="Kageyama Y"/>
            <person name="Nozu R"/>
            <person name="Adachi N"/>
            <person name="Nishimura O"/>
            <person name="Nakagawa R"/>
            <person name="Tanegashima C"/>
            <person name="Kiyatake I"/>
            <person name="Matsumoto R"/>
            <person name="Murakumo K"/>
            <person name="Nishida K"/>
            <person name="Terakita A"/>
            <person name="Kuratani S"/>
            <person name="Sato K"/>
            <person name="Hyodo S Kuraku.S."/>
        </authorList>
    </citation>
    <scope>NUCLEOTIDE SEQUENCE [LARGE SCALE GENOMIC DNA]</scope>
</reference>
<dbReference type="GO" id="GO:0030258">
    <property type="term" value="P:lipid modification"/>
    <property type="evidence" value="ECO:0007669"/>
    <property type="project" value="TreeGrafter"/>
</dbReference>
<evidence type="ECO:0000313" key="10">
    <source>
        <dbReference type="Proteomes" id="UP000287033"/>
    </source>
</evidence>
<feature type="transmembrane region" description="Helical" evidence="8">
    <location>
        <begin position="229"/>
        <end position="250"/>
    </location>
</feature>
<dbReference type="OMA" id="WHGTRPG"/>
<evidence type="ECO:0000256" key="5">
    <source>
        <dbReference type="ARBA" id="ARBA00022989"/>
    </source>
</evidence>
<dbReference type="STRING" id="137246.A0A401RXH5"/>
<evidence type="ECO:0000256" key="8">
    <source>
        <dbReference type="SAM" id="Phobius"/>
    </source>
</evidence>
<evidence type="ECO:0000256" key="4">
    <source>
        <dbReference type="ARBA" id="ARBA00022824"/>
    </source>
</evidence>
<dbReference type="InterPro" id="IPR004299">
    <property type="entry name" value="MBOAT_fam"/>
</dbReference>
<dbReference type="InterPro" id="IPR049941">
    <property type="entry name" value="LPLAT_7/PORCN-like"/>
</dbReference>
<dbReference type="PANTHER" id="PTHR13906:SF4">
    <property type="entry name" value="LYSOPHOSPHOLIPID ACYLTRANSFERASE 6"/>
    <property type="match status" value="1"/>
</dbReference>
<accession>A0A401RXH5</accession>
<keyword evidence="2" id="KW-0808">Transferase</keyword>
<evidence type="ECO:0000256" key="3">
    <source>
        <dbReference type="ARBA" id="ARBA00022692"/>
    </source>
</evidence>
<organism evidence="9 10">
    <name type="scientific">Chiloscyllium punctatum</name>
    <name type="common">Brownbanded bambooshark</name>
    <name type="synonym">Hemiscyllium punctatum</name>
    <dbReference type="NCBI Taxonomy" id="137246"/>
    <lineage>
        <taxon>Eukaryota</taxon>
        <taxon>Metazoa</taxon>
        <taxon>Chordata</taxon>
        <taxon>Craniata</taxon>
        <taxon>Vertebrata</taxon>
        <taxon>Chondrichthyes</taxon>
        <taxon>Elasmobranchii</taxon>
        <taxon>Galeomorphii</taxon>
        <taxon>Galeoidea</taxon>
        <taxon>Orectolobiformes</taxon>
        <taxon>Hemiscylliidae</taxon>
        <taxon>Chiloscyllium</taxon>
    </lineage>
</organism>
<keyword evidence="7" id="KW-0012">Acyltransferase</keyword>
<name>A0A401RXH5_CHIPU</name>
<dbReference type="Proteomes" id="UP000287033">
    <property type="component" value="Unassembled WGS sequence"/>
</dbReference>
<keyword evidence="6 8" id="KW-0472">Membrane</keyword>
<feature type="transmembrane region" description="Helical" evidence="8">
    <location>
        <begin position="415"/>
        <end position="437"/>
    </location>
</feature>
<protein>
    <submittedName>
        <fullName evidence="9">Uncharacterized protein</fullName>
    </submittedName>
</protein>
<dbReference type="PANTHER" id="PTHR13906">
    <property type="entry name" value="PORCUPINE"/>
    <property type="match status" value="1"/>
</dbReference>
<comment type="caution">
    <text evidence="9">The sequence shown here is derived from an EMBL/GenBank/DDBJ whole genome shotgun (WGS) entry which is preliminary data.</text>
</comment>
<evidence type="ECO:0000256" key="1">
    <source>
        <dbReference type="ARBA" id="ARBA00004477"/>
    </source>
</evidence>
<feature type="transmembrane region" description="Helical" evidence="8">
    <location>
        <begin position="443"/>
        <end position="462"/>
    </location>
</feature>
<keyword evidence="5 8" id="KW-1133">Transmembrane helix</keyword>
<dbReference type="OrthoDB" id="286734at2759"/>
<dbReference type="Pfam" id="PF03062">
    <property type="entry name" value="MBOAT"/>
    <property type="match status" value="1"/>
</dbReference>
<dbReference type="EMBL" id="BEZZ01000018">
    <property type="protein sequence ID" value="GCC22843.1"/>
    <property type="molecule type" value="Genomic_DNA"/>
</dbReference>
<dbReference type="AlphaFoldDB" id="A0A401RXH5"/>
<feature type="transmembrane region" description="Helical" evidence="8">
    <location>
        <begin position="56"/>
        <end position="79"/>
    </location>
</feature>
<comment type="subcellular location">
    <subcellularLocation>
        <location evidence="1">Endoplasmic reticulum membrane</location>
        <topology evidence="1">Multi-pass membrane protein</topology>
    </subcellularLocation>
</comment>
<evidence type="ECO:0000256" key="6">
    <source>
        <dbReference type="ARBA" id="ARBA00023136"/>
    </source>
</evidence>
<sequence length="509" mass="58378">MGSSGGSELLLPLSERLRLPIEQVNFAMCQLFGLFTAFLFRNYLHPSKTNHIIRHVVATLLGLHFAFFCFGSYTVYFLGEVILLYCVMVTVHMKRIHKYSFLIAMAYLTMCQIIRVYWFDGKERSADFSGPLMVITQKVTKLAFELRDGLTRDESELSTSQKRLAVRRIPSLLEYLSYNLNFMGILAGPLNSYNDYISFIEGRNFEVGMNHPAIGKKSNKCPPNEPSSLGAVGCKILICTVCVFMHLYLLDVFPISYNTDRTFIATASIPVRLLYLYISSLACRPKYYFAWTIADAVNNAAGFGFTGYDSRGKPCWDLFSNLNIVKVEFATSMKMFIDNWNIQTALWLKEVCYDRCPFNPTLSTFLLSAIWHGVYPGYYFTFITGTIMTLAARAVRNNLRPYFLGSSTYKMFYDVMTWATTQVVVSYTVVPFVLPFLSSSFEFYRTWYFSLHIVAMVLILMLPKKPRSTSREPPKFQVTKQSMILHHCNGQQNRRALVDSNQNHPTRID</sequence>
<evidence type="ECO:0000256" key="7">
    <source>
        <dbReference type="ARBA" id="ARBA00023315"/>
    </source>
</evidence>